<feature type="region of interest" description="Disordered" evidence="2">
    <location>
        <begin position="124"/>
        <end position="154"/>
    </location>
</feature>
<dbReference type="AlphaFoldDB" id="A0AAV0UCZ4"/>
<sequence>MSPKREEFAPRLEWQQRHTQALKDTAESLQIGRATAHTLSMQTEQLGRSERVVDETQASVDMSKRILLGMSWSGWLYNKFSCSQVSTNQKTDEIIMGFICPECKILFKSPEQLGMHYNTKHENKKEETRTKVDTRWTEDRKVQEQSQKNTGNVSEEDIHDKFIRNLEPQLIEMKEQALAFGNALDMQNHQLDRLDSKIGRVHHDMKKVGILVNKIAGTKMPVEFRFRCAFQEVQTGKFLQDVDGEALLGADAVVAGCAFRAYTLGDDSDVWGFQSEKSSYFLGINRYGNLKVRGADLNSYEQFLVESKASTPIFSLSSFFGFGGWIARKGSAVDNNYLTIIRGSPENKSSAAYFEIVILEDGIKETRKK</sequence>
<evidence type="ECO:0000313" key="6">
    <source>
        <dbReference type="Proteomes" id="UP001159659"/>
    </source>
</evidence>
<evidence type="ECO:0000256" key="2">
    <source>
        <dbReference type="SAM" id="MobiDB-lite"/>
    </source>
</evidence>
<comment type="caution">
    <text evidence="5">The sequence shown here is derived from an EMBL/GenBank/DDBJ whole genome shotgun (WGS) entry which is preliminary data.</text>
</comment>
<evidence type="ECO:0000313" key="5">
    <source>
        <dbReference type="EMBL" id="CAI5734866.1"/>
    </source>
</evidence>
<evidence type="ECO:0000256" key="1">
    <source>
        <dbReference type="PROSITE-ProRule" id="PRU00042"/>
    </source>
</evidence>
<evidence type="ECO:0008006" key="7">
    <source>
        <dbReference type="Google" id="ProtNLM"/>
    </source>
</evidence>
<feature type="domain" description="T-SNARE coiled-coil homology" evidence="4">
    <location>
        <begin position="153"/>
        <end position="215"/>
    </location>
</feature>
<protein>
    <recommendedName>
        <fullName evidence="7">C2H2-type domain-containing protein</fullName>
    </recommendedName>
</protein>
<reference evidence="5" key="1">
    <citation type="submission" date="2022-12" db="EMBL/GenBank/DDBJ databases">
        <authorList>
            <person name="Webb A."/>
        </authorList>
    </citation>
    <scope>NUCLEOTIDE SEQUENCE</scope>
    <source>
        <strain evidence="5">Pf2</strain>
    </source>
</reference>
<dbReference type="CDD" id="cd15841">
    <property type="entry name" value="SNARE_Qc"/>
    <property type="match status" value="1"/>
</dbReference>
<dbReference type="EMBL" id="CANTFK010000961">
    <property type="protein sequence ID" value="CAI5734866.1"/>
    <property type="molecule type" value="Genomic_DNA"/>
</dbReference>
<dbReference type="InterPro" id="IPR000727">
    <property type="entry name" value="T_SNARE_dom"/>
</dbReference>
<dbReference type="InterPro" id="IPR013087">
    <property type="entry name" value="Znf_C2H2_type"/>
</dbReference>
<keyword evidence="1" id="KW-0863">Zinc-finger</keyword>
<organism evidence="5 6">
    <name type="scientific">Peronospora farinosa</name>
    <dbReference type="NCBI Taxonomy" id="134698"/>
    <lineage>
        <taxon>Eukaryota</taxon>
        <taxon>Sar</taxon>
        <taxon>Stramenopiles</taxon>
        <taxon>Oomycota</taxon>
        <taxon>Peronosporomycetes</taxon>
        <taxon>Peronosporales</taxon>
        <taxon>Peronosporaceae</taxon>
        <taxon>Peronospora</taxon>
    </lineage>
</organism>
<feature type="compositionally biased region" description="Basic and acidic residues" evidence="2">
    <location>
        <begin position="124"/>
        <end position="143"/>
    </location>
</feature>
<gene>
    <name evidence="5" type="ORF">PFR002_LOCUS7613</name>
</gene>
<proteinExistence type="predicted"/>
<dbReference type="GO" id="GO:0008270">
    <property type="term" value="F:zinc ion binding"/>
    <property type="evidence" value="ECO:0007669"/>
    <property type="project" value="UniProtKB-KW"/>
</dbReference>
<dbReference type="PROSITE" id="PS00028">
    <property type="entry name" value="ZINC_FINGER_C2H2_1"/>
    <property type="match status" value="1"/>
</dbReference>
<dbReference type="Gene3D" id="1.20.5.110">
    <property type="match status" value="2"/>
</dbReference>
<dbReference type="PROSITE" id="PS50192">
    <property type="entry name" value="T_SNARE"/>
    <property type="match status" value="1"/>
</dbReference>
<dbReference type="SUPFAM" id="SSF58038">
    <property type="entry name" value="SNARE fusion complex"/>
    <property type="match status" value="2"/>
</dbReference>
<dbReference type="Proteomes" id="UP001159659">
    <property type="component" value="Unassembled WGS sequence"/>
</dbReference>
<keyword evidence="1" id="KW-0479">Metal-binding</keyword>
<accession>A0AAV0UCZ4</accession>
<feature type="compositionally biased region" description="Polar residues" evidence="2">
    <location>
        <begin position="144"/>
        <end position="153"/>
    </location>
</feature>
<name>A0AAV0UCZ4_9STRA</name>
<dbReference type="PROSITE" id="PS50157">
    <property type="entry name" value="ZINC_FINGER_C2H2_2"/>
    <property type="match status" value="1"/>
</dbReference>
<keyword evidence="1" id="KW-0862">Zinc</keyword>
<dbReference type="SMART" id="SM00397">
    <property type="entry name" value="t_SNARE"/>
    <property type="match status" value="2"/>
</dbReference>
<evidence type="ECO:0000259" key="4">
    <source>
        <dbReference type="PROSITE" id="PS50192"/>
    </source>
</evidence>
<feature type="domain" description="C2H2-type" evidence="3">
    <location>
        <begin position="98"/>
        <end position="126"/>
    </location>
</feature>
<evidence type="ECO:0000259" key="3">
    <source>
        <dbReference type="PROSITE" id="PS50157"/>
    </source>
</evidence>